<dbReference type="GO" id="GO:0005930">
    <property type="term" value="C:axoneme"/>
    <property type="evidence" value="ECO:0007669"/>
    <property type="project" value="TreeGrafter"/>
</dbReference>
<dbReference type="AlphaFoldDB" id="A0AAN8R0F5"/>
<evidence type="ECO:0000259" key="2">
    <source>
        <dbReference type="Pfam" id="PF21773"/>
    </source>
</evidence>
<comment type="caution">
    <text evidence="3">The sequence shown here is derived from an EMBL/GenBank/DDBJ whole genome shotgun (WGS) entry which is preliminary data.</text>
</comment>
<name>A0AAN8R0F5_9TELE</name>
<evidence type="ECO:0000256" key="1">
    <source>
        <dbReference type="ARBA" id="ARBA00023054"/>
    </source>
</evidence>
<dbReference type="InterPro" id="IPR049258">
    <property type="entry name" value="ODAD1_CC"/>
</dbReference>
<feature type="domain" description="ODAD1 central coiled coil region" evidence="2">
    <location>
        <begin position="1"/>
        <end position="113"/>
    </location>
</feature>
<dbReference type="GO" id="GO:0036158">
    <property type="term" value="P:outer dynein arm assembly"/>
    <property type="evidence" value="ECO:0007669"/>
    <property type="project" value="TreeGrafter"/>
</dbReference>
<dbReference type="PANTHER" id="PTHR21694:SF18">
    <property type="entry name" value="COILED-COIL DOMAIN-CONTAINING PROTEIN 63"/>
    <property type="match status" value="1"/>
</dbReference>
<dbReference type="Proteomes" id="UP001356427">
    <property type="component" value="Unassembled WGS sequence"/>
</dbReference>
<dbReference type="InterPro" id="IPR051876">
    <property type="entry name" value="ODA-DC/CCD"/>
</dbReference>
<evidence type="ECO:0000313" key="3">
    <source>
        <dbReference type="EMBL" id="KAK6319416.1"/>
    </source>
</evidence>
<dbReference type="Pfam" id="PF21773">
    <property type="entry name" value="ODAD1_CC"/>
    <property type="match status" value="1"/>
</dbReference>
<evidence type="ECO:0000313" key="4">
    <source>
        <dbReference type="Proteomes" id="UP001356427"/>
    </source>
</evidence>
<keyword evidence="1" id="KW-0175">Coiled coil</keyword>
<reference evidence="3 4" key="1">
    <citation type="submission" date="2021-04" db="EMBL/GenBank/DDBJ databases">
        <authorList>
            <person name="De Guttry C."/>
            <person name="Zahm M."/>
            <person name="Klopp C."/>
            <person name="Cabau C."/>
            <person name="Louis A."/>
            <person name="Berthelot C."/>
            <person name="Parey E."/>
            <person name="Roest Crollius H."/>
            <person name="Montfort J."/>
            <person name="Robinson-Rechavi M."/>
            <person name="Bucao C."/>
            <person name="Bouchez O."/>
            <person name="Gislard M."/>
            <person name="Lluch J."/>
            <person name="Milhes M."/>
            <person name="Lampietro C."/>
            <person name="Lopez Roques C."/>
            <person name="Donnadieu C."/>
            <person name="Braasch I."/>
            <person name="Desvignes T."/>
            <person name="Postlethwait J."/>
            <person name="Bobe J."/>
            <person name="Wedekind C."/>
            <person name="Guiguen Y."/>
        </authorList>
    </citation>
    <scope>NUCLEOTIDE SEQUENCE [LARGE SCALE GENOMIC DNA]</scope>
    <source>
        <strain evidence="3">Cs_M1</strain>
        <tissue evidence="3">Blood</tissue>
    </source>
</reference>
<gene>
    <name evidence="3" type="ORF">J4Q44_G00106270</name>
</gene>
<organism evidence="3 4">
    <name type="scientific">Coregonus suidteri</name>
    <dbReference type="NCBI Taxonomy" id="861788"/>
    <lineage>
        <taxon>Eukaryota</taxon>
        <taxon>Metazoa</taxon>
        <taxon>Chordata</taxon>
        <taxon>Craniata</taxon>
        <taxon>Vertebrata</taxon>
        <taxon>Euteleostomi</taxon>
        <taxon>Actinopterygii</taxon>
        <taxon>Neopterygii</taxon>
        <taxon>Teleostei</taxon>
        <taxon>Protacanthopterygii</taxon>
        <taxon>Salmoniformes</taxon>
        <taxon>Salmonidae</taxon>
        <taxon>Coregoninae</taxon>
        <taxon>Coregonus</taxon>
    </lineage>
</organism>
<keyword evidence="4" id="KW-1185">Reference proteome</keyword>
<protein>
    <recommendedName>
        <fullName evidence="2">ODAD1 central coiled coil region domain-containing protein</fullName>
    </recommendedName>
</protein>
<sequence length="114" mass="13672">MEDHVKQAIRSFDKLLTRNHSLRDEIDHLQRQRCTLAHIYQRLSRELLSQHNFMENLVEKSVLAYDQRSEALAHMLAVRERSKKDTSLCHTETTELKRVIDHEIKLRSFMVKKF</sequence>
<dbReference type="PANTHER" id="PTHR21694">
    <property type="entry name" value="COILED-COIL DOMAIN-CONTAINING PROTEIN 63"/>
    <property type="match status" value="1"/>
</dbReference>
<dbReference type="GO" id="GO:0003341">
    <property type="term" value="P:cilium movement"/>
    <property type="evidence" value="ECO:0007669"/>
    <property type="project" value="TreeGrafter"/>
</dbReference>
<dbReference type="EMBL" id="JAGTTL010000008">
    <property type="protein sequence ID" value="KAK6319416.1"/>
    <property type="molecule type" value="Genomic_DNA"/>
</dbReference>
<proteinExistence type="predicted"/>
<accession>A0AAN8R0F5</accession>